<proteinExistence type="inferred from homology"/>
<evidence type="ECO:0000313" key="6">
    <source>
        <dbReference type="EMBL" id="CAG8625894.1"/>
    </source>
</evidence>
<dbReference type="GO" id="GO:0015031">
    <property type="term" value="P:protein transport"/>
    <property type="evidence" value="ECO:0007669"/>
    <property type="project" value="UniProtKB-KW"/>
</dbReference>
<evidence type="ECO:0000256" key="2">
    <source>
        <dbReference type="ARBA" id="ARBA00022448"/>
    </source>
</evidence>
<comment type="subcellular location">
    <subcellularLocation>
        <location evidence="4">Bud</location>
    </subcellularLocation>
    <subcellularLocation>
        <location evidence="4">Bud neck</location>
    </subcellularLocation>
</comment>
<keyword evidence="2 4" id="KW-0813">Transport</keyword>
<evidence type="ECO:0000256" key="3">
    <source>
        <dbReference type="ARBA" id="ARBA00022483"/>
    </source>
</evidence>
<dbReference type="GO" id="GO:0005546">
    <property type="term" value="F:phosphatidylinositol-4,5-bisphosphate binding"/>
    <property type="evidence" value="ECO:0007669"/>
    <property type="project" value="InterPro"/>
</dbReference>
<dbReference type="InterPro" id="IPR004140">
    <property type="entry name" value="Exo70"/>
</dbReference>
<evidence type="ECO:0000256" key="4">
    <source>
        <dbReference type="RuleBase" id="RU365026"/>
    </source>
</evidence>
<dbReference type="InterPro" id="IPR046364">
    <property type="entry name" value="Exo70_C"/>
</dbReference>
<keyword evidence="3 4" id="KW-0268">Exocytosis</keyword>
<dbReference type="GO" id="GO:0006887">
    <property type="term" value="P:exocytosis"/>
    <property type="evidence" value="ECO:0007669"/>
    <property type="project" value="UniProtKB-KW"/>
</dbReference>
<dbReference type="GO" id="GO:0005935">
    <property type="term" value="C:cellular bud neck"/>
    <property type="evidence" value="ECO:0007669"/>
    <property type="project" value="UniProtKB-SubCell"/>
</dbReference>
<sequence length="616" mass="70611">LDEENADLEFLEENLRRTNILTEKMVTILSHFYESVFEQTGMLNVFDARLVRLEDSILPIHKSSQALTHLTDNIDKTRYALSEIIEYFDLVEREEQAIKRGPKENLESYLNSVGKCKRAMEILVGTRLRSGEKAMGQLKQLLKAAMLQLEELFRERLTKWSDPIEPLAYILKNREMPVIPTVPLENLARLSSYLAGSDIELGYSSDFVRVYVDVRSAYLQKSLTSLAQGSINTAEKRNTTVYEKGTCGFISYVEALLRMFEAEYMISSNILPSAFVAAGFRGAIQPALDSFVEVGKTLTSRVKKNMSTDVFLAFDMLETLTRNQPAFDELFRLTGSKDVGYGELTHSIRGITMRSFADFIDEIKNPPTKLLGVPIDGTVHEITITTLQHMKRLEDYPETVEAMLVTLGDGNWHVSDKEANFMRDRSTAGSTIVRRYFGMIAFVIRPNRQDSDTFVYALFNHSSAFYIADCLDALATGLENRAKAYKKSALTYIFLLNNYHYVLKSIRTQYVPLLDKEVETKFERAVKKNNDSYQDTWKVCFGFLMDYTYVRGGALKSSIGSDKQSAKERFKNFNNEFDELYKYHKTFTVPDPELRHKVVNDIRAVLLPMYNRFLER</sequence>
<dbReference type="OrthoDB" id="1922221at2759"/>
<organism evidence="6 7">
    <name type="scientific">Paraglomus brasilianum</name>
    <dbReference type="NCBI Taxonomy" id="144538"/>
    <lineage>
        <taxon>Eukaryota</taxon>
        <taxon>Fungi</taxon>
        <taxon>Fungi incertae sedis</taxon>
        <taxon>Mucoromycota</taxon>
        <taxon>Glomeromycotina</taxon>
        <taxon>Glomeromycetes</taxon>
        <taxon>Paraglomerales</taxon>
        <taxon>Paraglomeraceae</taxon>
        <taxon>Paraglomus</taxon>
    </lineage>
</organism>
<gene>
    <name evidence="6" type="ORF">PBRASI_LOCUS8976</name>
</gene>
<comment type="similarity">
    <text evidence="1 4">Belongs to the EXO70 family.</text>
</comment>
<dbReference type="PANTHER" id="PTHR12542:SF41">
    <property type="entry name" value="EXOCYST COMPLEX COMPONENT 7"/>
    <property type="match status" value="1"/>
</dbReference>
<feature type="non-terminal residue" evidence="6">
    <location>
        <position position="616"/>
    </location>
</feature>
<comment type="caution">
    <text evidence="6">The sequence shown here is derived from an EMBL/GenBank/DDBJ whole genome shotgun (WGS) entry which is preliminary data.</text>
</comment>
<dbReference type="InterPro" id="IPR016159">
    <property type="entry name" value="Cullin_repeat-like_dom_sf"/>
</dbReference>
<protein>
    <recommendedName>
        <fullName evidence="4">Exocyst complex protein EXO70</fullName>
    </recommendedName>
</protein>
<dbReference type="AlphaFoldDB" id="A0A9N9GUB2"/>
<name>A0A9N9GUB2_9GLOM</name>
<feature type="domain" description="Exocyst complex subunit Exo70 C-terminal" evidence="5">
    <location>
        <begin position="247"/>
        <end position="616"/>
    </location>
</feature>
<accession>A0A9N9GUB2</accession>
<dbReference type="Gene3D" id="1.20.1280.170">
    <property type="entry name" value="Exocyst complex component Exo70"/>
    <property type="match status" value="1"/>
</dbReference>
<comment type="function">
    <text evidence="4">Involved in the secretory pathway as part of the exocyst complex which tethers secretory vesicles to the sites of exocytosis. Also plays a role in the assembly of the exocyst.</text>
</comment>
<keyword evidence="4" id="KW-0653">Protein transport</keyword>
<dbReference type="Proteomes" id="UP000789739">
    <property type="component" value="Unassembled WGS sequence"/>
</dbReference>
<evidence type="ECO:0000256" key="1">
    <source>
        <dbReference type="ARBA" id="ARBA00006756"/>
    </source>
</evidence>
<reference evidence="6" key="1">
    <citation type="submission" date="2021-06" db="EMBL/GenBank/DDBJ databases">
        <authorList>
            <person name="Kallberg Y."/>
            <person name="Tangrot J."/>
            <person name="Rosling A."/>
        </authorList>
    </citation>
    <scope>NUCLEOTIDE SEQUENCE</scope>
    <source>
        <strain evidence="6">BR232B</strain>
    </source>
</reference>
<dbReference type="SUPFAM" id="SSF74788">
    <property type="entry name" value="Cullin repeat-like"/>
    <property type="match status" value="1"/>
</dbReference>
<dbReference type="GO" id="GO:0000145">
    <property type="term" value="C:exocyst"/>
    <property type="evidence" value="ECO:0007669"/>
    <property type="project" value="InterPro"/>
</dbReference>
<keyword evidence="7" id="KW-1185">Reference proteome</keyword>
<dbReference type="PANTHER" id="PTHR12542">
    <property type="entry name" value="EXOCYST COMPLEX PROTEIN EXO70"/>
    <property type="match status" value="1"/>
</dbReference>
<dbReference type="EMBL" id="CAJVPI010001768">
    <property type="protein sequence ID" value="CAG8625894.1"/>
    <property type="molecule type" value="Genomic_DNA"/>
</dbReference>
<evidence type="ECO:0000313" key="7">
    <source>
        <dbReference type="Proteomes" id="UP000789739"/>
    </source>
</evidence>
<dbReference type="Pfam" id="PF03081">
    <property type="entry name" value="Exo70_C"/>
    <property type="match status" value="1"/>
</dbReference>
<dbReference type="Pfam" id="PF20669">
    <property type="entry name" value="Exo70_N"/>
    <property type="match status" value="1"/>
</dbReference>
<evidence type="ECO:0000259" key="5">
    <source>
        <dbReference type="Pfam" id="PF03081"/>
    </source>
</evidence>